<evidence type="ECO:0000313" key="2">
    <source>
        <dbReference type="Proteomes" id="UP000264071"/>
    </source>
</evidence>
<comment type="caution">
    <text evidence="1">The sequence shown here is derived from an EMBL/GenBank/DDBJ whole genome shotgun (WGS) entry which is preliminary data.</text>
</comment>
<accession>A0A3D4V8T6</accession>
<reference evidence="1 2" key="1">
    <citation type="journal article" date="2018" name="Nat. Biotechnol.">
        <title>A standardized bacterial taxonomy based on genome phylogeny substantially revises the tree of life.</title>
        <authorList>
            <person name="Parks D.H."/>
            <person name="Chuvochina M."/>
            <person name="Waite D.W."/>
            <person name="Rinke C."/>
            <person name="Skarshewski A."/>
            <person name="Chaumeil P.A."/>
            <person name="Hugenholtz P."/>
        </authorList>
    </citation>
    <scope>NUCLEOTIDE SEQUENCE [LARGE SCALE GENOMIC DNA]</scope>
    <source>
        <strain evidence="1">UBA8844</strain>
    </source>
</reference>
<protein>
    <submittedName>
        <fullName evidence="1">Uncharacterized protein</fullName>
    </submittedName>
</protein>
<proteinExistence type="predicted"/>
<sequence>MSVPIVNPPLSATPSRYDSADLLAMCKFNADRPAVDAQMLDESWYRLLTEAQDALLPEIASYAPSALNQQYATLNSVDGGRSFNFGLDVYGEPLIPFGHVEVWARQGGRTLYAANYGDRDGDFVIEGASIRMPGDVQGRFADGPYARWTGVPPAITATAQPIIQPRPMRILLVYYAVMLWSQRGGKRDPGPWREAFAREWQGDPALGKLGWCATLQLRYTTSMVPSNGGQDVAWWQSADWMSGS</sequence>
<gene>
    <name evidence="1" type="ORF">DGD08_08480</name>
</gene>
<name>A0A3D4V8T6_9BACT</name>
<organism evidence="1 2">
    <name type="scientific">Gemmatimonas aurantiaca</name>
    <dbReference type="NCBI Taxonomy" id="173480"/>
    <lineage>
        <taxon>Bacteria</taxon>
        <taxon>Pseudomonadati</taxon>
        <taxon>Gemmatimonadota</taxon>
        <taxon>Gemmatimonadia</taxon>
        <taxon>Gemmatimonadales</taxon>
        <taxon>Gemmatimonadaceae</taxon>
        <taxon>Gemmatimonas</taxon>
    </lineage>
</organism>
<evidence type="ECO:0000313" key="1">
    <source>
        <dbReference type="EMBL" id="HCT57234.1"/>
    </source>
</evidence>
<dbReference type="Proteomes" id="UP000264071">
    <property type="component" value="Unassembled WGS sequence"/>
</dbReference>
<dbReference type="AlphaFoldDB" id="A0A3D4V8T6"/>
<dbReference type="EMBL" id="DPIY01000007">
    <property type="protein sequence ID" value="HCT57234.1"/>
    <property type="molecule type" value="Genomic_DNA"/>
</dbReference>